<dbReference type="PANTHER" id="PTHR47360:SF1">
    <property type="entry name" value="ENDOPEPTIDASE NLPC-RELATED"/>
    <property type="match status" value="1"/>
</dbReference>
<dbReference type="Pfam" id="PF00877">
    <property type="entry name" value="NLPC_P60"/>
    <property type="match status" value="1"/>
</dbReference>
<evidence type="ECO:0000256" key="4">
    <source>
        <dbReference type="ARBA" id="ARBA00022801"/>
    </source>
</evidence>
<proteinExistence type="inferred from homology"/>
<name>A0A1I4EJ78_9PROT</name>
<dbReference type="STRING" id="52441.SAMN05216302_102816"/>
<evidence type="ECO:0000259" key="7">
    <source>
        <dbReference type="PROSITE" id="PS51935"/>
    </source>
</evidence>
<dbReference type="SUPFAM" id="SSF54001">
    <property type="entry name" value="Cysteine proteinases"/>
    <property type="match status" value="1"/>
</dbReference>
<sequence>MQYPKKIYVFLICILCSILIVGCGSLPDKKANNYQAQSKQLEKYPANKAIIHKLYYQHKKWEGVRYQLGGLSKSGIDCSGFVHLTYKSKLGMQLPRTTRQQSRLGKEIHKHELKAGDLVFFRTGPTSKHVGIYIEKNKFLHVSQKKGVTISHLDNVYWKAKYWKSVRV</sequence>
<dbReference type="AlphaFoldDB" id="A0A1I4EJ78"/>
<gene>
    <name evidence="8" type="ORF">SAMN05216302_102816</name>
</gene>
<dbReference type="Proteomes" id="UP000199533">
    <property type="component" value="Unassembled WGS sequence"/>
</dbReference>
<dbReference type="PROSITE" id="PS51257">
    <property type="entry name" value="PROKAR_LIPOPROTEIN"/>
    <property type="match status" value="1"/>
</dbReference>
<keyword evidence="8" id="KW-0449">Lipoprotein</keyword>
<evidence type="ECO:0000256" key="1">
    <source>
        <dbReference type="ARBA" id="ARBA00007074"/>
    </source>
</evidence>
<evidence type="ECO:0000256" key="5">
    <source>
        <dbReference type="ARBA" id="ARBA00022807"/>
    </source>
</evidence>
<feature type="domain" description="NlpC/P60" evidence="7">
    <location>
        <begin position="48"/>
        <end position="168"/>
    </location>
</feature>
<dbReference type="InterPro" id="IPR000064">
    <property type="entry name" value="NLP_P60_dom"/>
</dbReference>
<keyword evidence="6" id="KW-0812">Transmembrane</keyword>
<keyword evidence="6" id="KW-0472">Membrane</keyword>
<keyword evidence="9" id="KW-1185">Reference proteome</keyword>
<evidence type="ECO:0000313" key="9">
    <source>
        <dbReference type="Proteomes" id="UP000199533"/>
    </source>
</evidence>
<dbReference type="Gene3D" id="3.90.1720.10">
    <property type="entry name" value="endopeptidase domain like (from Nostoc punctiforme)"/>
    <property type="match status" value="1"/>
</dbReference>
<dbReference type="PROSITE" id="PS51935">
    <property type="entry name" value="NLPC_P60"/>
    <property type="match status" value="1"/>
</dbReference>
<keyword evidence="6" id="KW-1133">Transmembrane helix</keyword>
<reference evidence="9" key="1">
    <citation type="submission" date="2016-10" db="EMBL/GenBank/DDBJ databases">
        <authorList>
            <person name="Varghese N."/>
            <person name="Submissions S."/>
        </authorList>
    </citation>
    <scope>NUCLEOTIDE SEQUENCE [LARGE SCALE GENOMIC DNA]</scope>
    <source>
        <strain evidence="9">Nm69</strain>
    </source>
</reference>
<comment type="similarity">
    <text evidence="1">Belongs to the peptidase C40 family.</text>
</comment>
<organism evidence="8 9">
    <name type="scientific">Nitrosomonas aestuarii</name>
    <dbReference type="NCBI Taxonomy" id="52441"/>
    <lineage>
        <taxon>Bacteria</taxon>
        <taxon>Pseudomonadati</taxon>
        <taxon>Pseudomonadota</taxon>
        <taxon>Betaproteobacteria</taxon>
        <taxon>Nitrosomonadales</taxon>
        <taxon>Nitrosomonadaceae</taxon>
        <taxon>Nitrosomonas</taxon>
    </lineage>
</organism>
<dbReference type="GO" id="GO:0006508">
    <property type="term" value="P:proteolysis"/>
    <property type="evidence" value="ECO:0007669"/>
    <property type="project" value="UniProtKB-KW"/>
</dbReference>
<dbReference type="EMBL" id="FOSP01000028">
    <property type="protein sequence ID" value="SFL04506.1"/>
    <property type="molecule type" value="Genomic_DNA"/>
</dbReference>
<accession>A0A1I4EJ78</accession>
<evidence type="ECO:0000256" key="6">
    <source>
        <dbReference type="SAM" id="Phobius"/>
    </source>
</evidence>
<keyword evidence="5" id="KW-0788">Thiol protease</keyword>
<dbReference type="RefSeq" id="WP_090701664.1">
    <property type="nucleotide sequence ID" value="NZ_FOSP01000028.1"/>
</dbReference>
<evidence type="ECO:0000313" key="8">
    <source>
        <dbReference type="EMBL" id="SFL04506.1"/>
    </source>
</evidence>
<dbReference type="InterPro" id="IPR052062">
    <property type="entry name" value="Murein_DD/LD_carboxypeptidase"/>
</dbReference>
<keyword evidence="2" id="KW-0645">Protease</keyword>
<dbReference type="OrthoDB" id="9807055at2"/>
<dbReference type="PANTHER" id="PTHR47360">
    <property type="entry name" value="MUREIN DD-ENDOPEPTIDASE MEPS/MUREIN LD-CARBOXYPEPTIDASE"/>
    <property type="match status" value="1"/>
</dbReference>
<feature type="transmembrane region" description="Helical" evidence="6">
    <location>
        <begin position="7"/>
        <end position="27"/>
    </location>
</feature>
<keyword evidence="4" id="KW-0378">Hydrolase</keyword>
<protein>
    <submittedName>
        <fullName evidence="8">Lipoprotein Spr/probable lipoprotein NlpC</fullName>
    </submittedName>
</protein>
<keyword evidence="3" id="KW-0732">Signal</keyword>
<evidence type="ECO:0000256" key="2">
    <source>
        <dbReference type="ARBA" id="ARBA00022670"/>
    </source>
</evidence>
<dbReference type="GO" id="GO:0008234">
    <property type="term" value="F:cysteine-type peptidase activity"/>
    <property type="evidence" value="ECO:0007669"/>
    <property type="project" value="UniProtKB-KW"/>
</dbReference>
<evidence type="ECO:0000256" key="3">
    <source>
        <dbReference type="ARBA" id="ARBA00022729"/>
    </source>
</evidence>
<dbReference type="InterPro" id="IPR038765">
    <property type="entry name" value="Papain-like_cys_pep_sf"/>
</dbReference>